<comment type="cofactor">
    <cofactor evidence="3">
        <name>FMN</name>
        <dbReference type="ChEBI" id="CHEBI:58210"/>
    </cofactor>
    <text evidence="3">Binds 1 FMN per subunit.</text>
</comment>
<feature type="domain" description="DNA/pantothenate metabolism flavoprotein C-terminal" evidence="6">
    <location>
        <begin position="186"/>
        <end position="393"/>
    </location>
</feature>
<dbReference type="InterPro" id="IPR007085">
    <property type="entry name" value="DNA/pantothenate-metab_flavo_C"/>
</dbReference>
<dbReference type="InterPro" id="IPR035929">
    <property type="entry name" value="CoaB-like_sf"/>
</dbReference>
<dbReference type="GO" id="GO:0015937">
    <property type="term" value="P:coenzyme A biosynthetic process"/>
    <property type="evidence" value="ECO:0007669"/>
    <property type="project" value="UniProtKB-UniRule"/>
</dbReference>
<dbReference type="NCBIfam" id="TIGR00521">
    <property type="entry name" value="coaBC_dfp"/>
    <property type="match status" value="1"/>
</dbReference>
<dbReference type="PANTHER" id="PTHR14359">
    <property type="entry name" value="HOMO-OLIGOMERIC FLAVIN CONTAINING CYS DECARBOXYLASE FAMILY"/>
    <property type="match status" value="1"/>
</dbReference>
<keyword evidence="2 3" id="KW-0456">Lyase</keyword>
<name>A0A0R1J9P0_9LACO</name>
<dbReference type="Proteomes" id="UP000050929">
    <property type="component" value="Unassembled WGS sequence"/>
</dbReference>
<dbReference type="GO" id="GO:0004633">
    <property type="term" value="F:phosphopantothenoylcysteine decarboxylase activity"/>
    <property type="evidence" value="ECO:0007669"/>
    <property type="project" value="UniProtKB-UniRule"/>
</dbReference>
<comment type="catalytic activity">
    <reaction evidence="3 4">
        <text>(R)-4'-phosphopantothenate + L-cysteine + CTP = N-[(R)-4-phosphopantothenoyl]-L-cysteine + CMP + diphosphate + H(+)</text>
        <dbReference type="Rhea" id="RHEA:19397"/>
        <dbReference type="ChEBI" id="CHEBI:10986"/>
        <dbReference type="ChEBI" id="CHEBI:15378"/>
        <dbReference type="ChEBI" id="CHEBI:33019"/>
        <dbReference type="ChEBI" id="CHEBI:35235"/>
        <dbReference type="ChEBI" id="CHEBI:37563"/>
        <dbReference type="ChEBI" id="CHEBI:59458"/>
        <dbReference type="ChEBI" id="CHEBI:60377"/>
        <dbReference type="EC" id="6.3.2.5"/>
    </reaction>
</comment>
<dbReference type="InterPro" id="IPR005252">
    <property type="entry name" value="CoaBC"/>
</dbReference>
<dbReference type="HAMAP" id="MF_02225">
    <property type="entry name" value="CoaBC"/>
    <property type="match status" value="1"/>
</dbReference>
<feature type="binding site" evidence="3">
    <location>
        <position position="343"/>
    </location>
    <ligand>
        <name>CTP</name>
        <dbReference type="ChEBI" id="CHEBI:37563"/>
    </ligand>
</feature>
<keyword evidence="3 4" id="KW-0436">Ligase</keyword>
<dbReference type="InterPro" id="IPR036551">
    <property type="entry name" value="Flavin_trans-like"/>
</dbReference>
<evidence type="ECO:0000313" key="8">
    <source>
        <dbReference type="Proteomes" id="UP000050929"/>
    </source>
</evidence>
<dbReference type="SUPFAM" id="SSF52507">
    <property type="entry name" value="Homo-oligomeric flavin-containing Cys decarboxylases, HFCD"/>
    <property type="match status" value="1"/>
</dbReference>
<dbReference type="EC" id="6.3.2.5" evidence="3"/>
<dbReference type="AlphaFoldDB" id="A0A0R1J9P0"/>
<keyword evidence="1 3" id="KW-0210">Decarboxylase</keyword>
<dbReference type="Pfam" id="PF02441">
    <property type="entry name" value="Flavoprotein"/>
    <property type="match status" value="1"/>
</dbReference>
<keyword evidence="3" id="KW-0460">Magnesium</keyword>
<evidence type="ECO:0000259" key="6">
    <source>
        <dbReference type="Pfam" id="PF04127"/>
    </source>
</evidence>
<evidence type="ECO:0000256" key="3">
    <source>
        <dbReference type="HAMAP-Rule" id="MF_02225"/>
    </source>
</evidence>
<evidence type="ECO:0000256" key="2">
    <source>
        <dbReference type="ARBA" id="ARBA00023239"/>
    </source>
</evidence>
<dbReference type="Gene3D" id="3.40.50.1950">
    <property type="entry name" value="Flavin prenyltransferase-like"/>
    <property type="match status" value="1"/>
</dbReference>
<keyword evidence="3" id="KW-0479">Metal-binding</keyword>
<feature type="binding site" evidence="3">
    <location>
        <position position="325"/>
    </location>
    <ligand>
        <name>CTP</name>
        <dbReference type="ChEBI" id="CHEBI:37563"/>
    </ligand>
</feature>
<dbReference type="EC" id="4.1.1.36" evidence="3"/>
<dbReference type="RefSeq" id="WP_057766960.1">
    <property type="nucleotide sequence ID" value="NZ_AZDG01000021.1"/>
</dbReference>
<dbReference type="Gene3D" id="3.40.50.10300">
    <property type="entry name" value="CoaB-like"/>
    <property type="match status" value="1"/>
</dbReference>
<keyword evidence="8" id="KW-1185">Reference proteome</keyword>
<comment type="function">
    <text evidence="3">Catalyzes two sequential steps in the biosynthesis of coenzyme A. In the first step cysteine is conjugated to 4'-phosphopantothenate to form 4-phosphopantothenoylcysteine. In the second step the latter compound is decarboxylated to form 4'-phosphopantotheine.</text>
</comment>
<dbReference type="OrthoDB" id="9802554at2"/>
<dbReference type="UniPathway" id="UPA00241">
    <property type="reaction ID" value="UER00353"/>
</dbReference>
<feature type="binding site" evidence="3">
    <location>
        <position position="279"/>
    </location>
    <ligand>
        <name>CTP</name>
        <dbReference type="ChEBI" id="CHEBI:37563"/>
    </ligand>
</feature>
<comment type="caution">
    <text evidence="7">The sequence shown here is derived from an EMBL/GenBank/DDBJ whole genome shotgun (WGS) entry which is preliminary data.</text>
</comment>
<dbReference type="GO" id="GO:0010181">
    <property type="term" value="F:FMN binding"/>
    <property type="evidence" value="ECO:0007669"/>
    <property type="project" value="UniProtKB-UniRule"/>
</dbReference>
<evidence type="ECO:0000256" key="4">
    <source>
        <dbReference type="RuleBase" id="RU364078"/>
    </source>
</evidence>
<comment type="caution">
    <text evidence="3">Lacks conserved residue(s) required for the propagation of feature annotation.</text>
</comment>
<dbReference type="PATRIC" id="fig|1423811.3.peg.1117"/>
<protein>
    <recommendedName>
        <fullName evidence="3">Coenzyme A biosynthesis bifunctional protein CoaBC</fullName>
    </recommendedName>
    <alternativeName>
        <fullName evidence="3">DNA/pantothenate metabolism flavoprotein</fullName>
    </alternativeName>
    <alternativeName>
        <fullName evidence="3">Phosphopantothenoylcysteine synthetase/decarboxylase</fullName>
        <shortName evidence="3">PPCS-PPCDC</shortName>
    </alternativeName>
    <domain>
        <recommendedName>
            <fullName evidence="3">Phosphopantothenoylcysteine decarboxylase</fullName>
            <shortName evidence="3">PPC decarboxylase</shortName>
            <shortName evidence="3">PPC-DC</shortName>
            <ecNumber evidence="3">4.1.1.36</ecNumber>
        </recommendedName>
        <alternativeName>
            <fullName evidence="3">CoaC</fullName>
        </alternativeName>
    </domain>
    <domain>
        <recommendedName>
            <fullName evidence="3">Phosphopantothenate--cysteine ligase</fullName>
            <ecNumber evidence="3">6.3.2.5</ecNumber>
        </recommendedName>
        <alternativeName>
            <fullName evidence="3">CoaB</fullName>
        </alternativeName>
        <alternativeName>
            <fullName evidence="3">Phosphopantothenoylcysteine synthetase</fullName>
            <shortName evidence="3">PPC synthetase</shortName>
            <shortName evidence="3">PPC-S</shortName>
        </alternativeName>
    </domain>
</protein>
<comment type="similarity">
    <text evidence="3 4">In the N-terminal section; belongs to the HFCD (homo-oligomeric flavin containing Cys decarboxylase) superfamily.</text>
</comment>
<keyword evidence="3" id="KW-0511">Multifunctional enzyme</keyword>
<proteinExistence type="inferred from homology"/>
<comment type="similarity">
    <text evidence="3 4">In the C-terminal section; belongs to the PPC synthetase family.</text>
</comment>
<keyword evidence="3 4" id="KW-0285">Flavoprotein</keyword>
<feature type="binding site" evidence="3">
    <location>
        <position position="339"/>
    </location>
    <ligand>
        <name>CTP</name>
        <dbReference type="ChEBI" id="CHEBI:37563"/>
    </ligand>
</feature>
<feature type="domain" description="Flavoprotein" evidence="5">
    <location>
        <begin position="5"/>
        <end position="175"/>
    </location>
</feature>
<dbReference type="GO" id="GO:0004632">
    <property type="term" value="F:phosphopantothenate--cysteine ligase activity"/>
    <property type="evidence" value="ECO:0007669"/>
    <property type="project" value="UniProtKB-UniRule"/>
</dbReference>
<feature type="binding site" evidence="3">
    <location>
        <begin position="307"/>
        <end position="310"/>
    </location>
    <ligand>
        <name>CTP</name>
        <dbReference type="ChEBI" id="CHEBI:37563"/>
    </ligand>
</feature>
<comment type="pathway">
    <text evidence="3 4">Cofactor biosynthesis; coenzyme A biosynthesis; CoA from (R)-pantothenate: step 2/5.</text>
</comment>
<dbReference type="GO" id="GO:0071513">
    <property type="term" value="C:phosphopantothenoylcysteine decarboxylase complex"/>
    <property type="evidence" value="ECO:0007669"/>
    <property type="project" value="TreeGrafter"/>
</dbReference>
<reference evidence="7 8" key="1">
    <citation type="journal article" date="2015" name="Genome Announc.">
        <title>Expanding the biotechnology potential of lactobacilli through comparative genomics of 213 strains and associated genera.</title>
        <authorList>
            <person name="Sun Z."/>
            <person name="Harris H.M."/>
            <person name="McCann A."/>
            <person name="Guo C."/>
            <person name="Argimon S."/>
            <person name="Zhang W."/>
            <person name="Yang X."/>
            <person name="Jeffery I.B."/>
            <person name="Cooney J.C."/>
            <person name="Kagawa T.F."/>
            <person name="Liu W."/>
            <person name="Song Y."/>
            <person name="Salvetti E."/>
            <person name="Wrobel A."/>
            <person name="Rasinkangas P."/>
            <person name="Parkhill J."/>
            <person name="Rea M.C."/>
            <person name="O'Sullivan O."/>
            <person name="Ritari J."/>
            <person name="Douillard F.P."/>
            <person name="Paul Ross R."/>
            <person name="Yang R."/>
            <person name="Briner A.E."/>
            <person name="Felis G.E."/>
            <person name="de Vos W.M."/>
            <person name="Barrangou R."/>
            <person name="Klaenhammer T.R."/>
            <person name="Caufield P.W."/>
            <person name="Cui Y."/>
            <person name="Zhang H."/>
            <person name="O'Toole P.W."/>
        </authorList>
    </citation>
    <scope>NUCLEOTIDE SEQUENCE [LARGE SCALE GENOMIC DNA]</scope>
    <source>
        <strain evidence="7 8">DSM 20183</strain>
    </source>
</reference>
<dbReference type="Pfam" id="PF04127">
    <property type="entry name" value="DFP"/>
    <property type="match status" value="1"/>
</dbReference>
<comment type="pathway">
    <text evidence="3 4">Cofactor biosynthesis; coenzyme A biosynthesis; CoA from (R)-pantothenate: step 3/5.</text>
</comment>
<dbReference type="GO" id="GO:0015941">
    <property type="term" value="P:pantothenate catabolic process"/>
    <property type="evidence" value="ECO:0007669"/>
    <property type="project" value="InterPro"/>
</dbReference>
<dbReference type="PANTHER" id="PTHR14359:SF6">
    <property type="entry name" value="PHOSPHOPANTOTHENOYLCYSTEINE DECARBOXYLASE"/>
    <property type="match status" value="1"/>
</dbReference>
<feature type="region of interest" description="Phosphopantothenoylcysteine decarboxylase" evidence="3">
    <location>
        <begin position="1"/>
        <end position="190"/>
    </location>
</feature>
<evidence type="ECO:0000313" key="7">
    <source>
        <dbReference type="EMBL" id="KRK63863.1"/>
    </source>
</evidence>
<comment type="function">
    <text evidence="4">Catalyzes two steps in the biosynthesis of coenzyme A. In the first step cysteine is conjugated to 4'-phosphopantothenate to form 4-phosphopantothenoylcysteine, in the latter compound is decarboxylated to form 4'-phosphopantotheine.</text>
</comment>
<dbReference type="InterPro" id="IPR003382">
    <property type="entry name" value="Flavoprotein"/>
</dbReference>
<gene>
    <name evidence="3" type="primary">coaBC</name>
    <name evidence="7" type="ORF">FC72_GL001102</name>
</gene>
<dbReference type="EMBL" id="AZDG01000021">
    <property type="protein sequence ID" value="KRK63863.1"/>
    <property type="molecule type" value="Genomic_DNA"/>
</dbReference>
<sequence length="401" mass="44013">MLKDKHVTLYVSGGIAAYKALSVVRELIKAEACVQVVMTEAAQKFVTPLTFATLSQRPVLTDNFTAQSSNDDFIPHIKLARWTDLAIILPATANIIAKISNGIADDLATTTLLATDAPKIVFPAMNTTMWENPAVQKNLRTLALMDITVVQPDSGFLAEGETGKGRLPDLQNIMVEIYKTFTKPVLAGTNVIVTAGGTQEAIDPVRFIGNRSSGKMGIALANVAADMGAHVTLISTVHDPISSPNIEEVHVSTAIEMQKKLEETFAMTDVLVMAAAVSDFRPVHKAEQKIKKNNDEDIYTIKLQKNPDILKEISKKKTDQFVVGFAAETENLIPYAQKKLHEKNVDMILANDVSKVGSGFNTDTNEITVIQNNKEPVTWPLMSKDDVAAKFWKFYEKNIKK</sequence>
<comment type="cofactor">
    <cofactor evidence="3">
        <name>Mg(2+)</name>
        <dbReference type="ChEBI" id="CHEBI:18420"/>
    </cofactor>
</comment>
<evidence type="ECO:0000259" key="5">
    <source>
        <dbReference type="Pfam" id="PF02441"/>
    </source>
</evidence>
<organism evidence="7 8">
    <name type="scientific">Companilactobacillus tucceti DSM 20183</name>
    <dbReference type="NCBI Taxonomy" id="1423811"/>
    <lineage>
        <taxon>Bacteria</taxon>
        <taxon>Bacillati</taxon>
        <taxon>Bacillota</taxon>
        <taxon>Bacilli</taxon>
        <taxon>Lactobacillales</taxon>
        <taxon>Lactobacillaceae</taxon>
        <taxon>Companilactobacillus</taxon>
    </lineage>
</organism>
<feature type="binding site" evidence="3">
    <location>
        <position position="289"/>
    </location>
    <ligand>
        <name>CTP</name>
        <dbReference type="ChEBI" id="CHEBI:37563"/>
    </ligand>
</feature>
<dbReference type="SUPFAM" id="SSF102645">
    <property type="entry name" value="CoaB-like"/>
    <property type="match status" value="1"/>
</dbReference>
<evidence type="ECO:0000256" key="1">
    <source>
        <dbReference type="ARBA" id="ARBA00022793"/>
    </source>
</evidence>
<dbReference type="STRING" id="1423811.FC72_GL001102"/>
<comment type="catalytic activity">
    <reaction evidence="3 4">
        <text>N-[(R)-4-phosphopantothenoyl]-L-cysteine + H(+) = (R)-4'-phosphopantetheine + CO2</text>
        <dbReference type="Rhea" id="RHEA:16793"/>
        <dbReference type="ChEBI" id="CHEBI:15378"/>
        <dbReference type="ChEBI" id="CHEBI:16526"/>
        <dbReference type="ChEBI" id="CHEBI:59458"/>
        <dbReference type="ChEBI" id="CHEBI:61723"/>
        <dbReference type="EC" id="4.1.1.36"/>
    </reaction>
</comment>
<feature type="region of interest" description="Phosphopantothenate--cysteine ligase" evidence="3">
    <location>
        <begin position="191"/>
        <end position="401"/>
    </location>
</feature>
<dbReference type="GO" id="GO:0046872">
    <property type="term" value="F:metal ion binding"/>
    <property type="evidence" value="ECO:0007669"/>
    <property type="project" value="UniProtKB-KW"/>
</dbReference>
<keyword evidence="3 4" id="KW-0288">FMN</keyword>
<accession>A0A0R1J9P0</accession>